<keyword evidence="10" id="KW-1185">Reference proteome</keyword>
<keyword evidence="6 7" id="KW-0472">Membrane</keyword>
<evidence type="ECO:0000256" key="1">
    <source>
        <dbReference type="ARBA" id="ARBA00004651"/>
    </source>
</evidence>
<dbReference type="GO" id="GO:0055085">
    <property type="term" value="P:transmembrane transport"/>
    <property type="evidence" value="ECO:0007669"/>
    <property type="project" value="InterPro"/>
</dbReference>
<name>A0A1H4CR16_9ACTO</name>
<dbReference type="AlphaFoldDB" id="A0A1H4CR16"/>
<evidence type="ECO:0000256" key="4">
    <source>
        <dbReference type="ARBA" id="ARBA00022692"/>
    </source>
</evidence>
<dbReference type="GO" id="GO:0005886">
    <property type="term" value="C:plasma membrane"/>
    <property type="evidence" value="ECO:0007669"/>
    <property type="project" value="UniProtKB-SubCell"/>
</dbReference>
<evidence type="ECO:0000256" key="2">
    <source>
        <dbReference type="ARBA" id="ARBA00022448"/>
    </source>
</evidence>
<dbReference type="SUPFAM" id="SSF161098">
    <property type="entry name" value="MetI-like"/>
    <property type="match status" value="1"/>
</dbReference>
<dbReference type="EMBL" id="FNQV01000013">
    <property type="protein sequence ID" value="SEA62846.1"/>
    <property type="molecule type" value="Genomic_DNA"/>
</dbReference>
<dbReference type="PROSITE" id="PS50928">
    <property type="entry name" value="ABC_TM1"/>
    <property type="match status" value="1"/>
</dbReference>
<protein>
    <submittedName>
        <fullName evidence="9">Carbohydrate ABC transporter membrane protein 2, CUT1 family</fullName>
    </submittedName>
</protein>
<dbReference type="RefSeq" id="WP_176780776.1">
    <property type="nucleotide sequence ID" value="NZ_FNQV01000013.1"/>
</dbReference>
<comment type="subcellular location">
    <subcellularLocation>
        <location evidence="1 7">Cell membrane</location>
        <topology evidence="1 7">Multi-pass membrane protein</topology>
    </subcellularLocation>
</comment>
<evidence type="ECO:0000313" key="10">
    <source>
        <dbReference type="Proteomes" id="UP000199288"/>
    </source>
</evidence>
<organism evidence="9 10">
    <name type="scientific">Bowdeniella nasicola</name>
    <dbReference type="NCBI Taxonomy" id="208480"/>
    <lineage>
        <taxon>Bacteria</taxon>
        <taxon>Bacillati</taxon>
        <taxon>Actinomycetota</taxon>
        <taxon>Actinomycetes</taxon>
        <taxon>Actinomycetales</taxon>
        <taxon>Actinomycetaceae</taxon>
        <taxon>Bowdeniella</taxon>
    </lineage>
</organism>
<evidence type="ECO:0000256" key="3">
    <source>
        <dbReference type="ARBA" id="ARBA00022475"/>
    </source>
</evidence>
<sequence length="284" mass="30952">MRKKSLWAVLRSWLVRYGLLLVLMSFLLLPAAWMALSSFRSNHDLFGPTPNLALTGFTLDNYRWAMQPDGLAMGQLLQNTFATNAMSAVLTTAFCAIAGYGLARYRGGLAKAIIFFLILAQMIQGPMIMVPWYNIAASLNLVNTREVLVLIYQTLTIPAAVWLMAGFYRAIPRELEEAAAVDGSGRIRTFFSVILPLSLPGLSAIALYSFILGWNDYQYALILTSSKYSKTLQIGIAQQMESIGATNWGGILAAGTIAVIPAVIIFSLVQKTLIQGLTAGSVKG</sequence>
<evidence type="ECO:0000313" key="9">
    <source>
        <dbReference type="EMBL" id="SEA62846.1"/>
    </source>
</evidence>
<feature type="transmembrane region" description="Helical" evidence="7">
    <location>
        <begin position="81"/>
        <end position="102"/>
    </location>
</feature>
<keyword evidence="4 7" id="KW-0812">Transmembrane</keyword>
<feature type="transmembrane region" description="Helical" evidence="7">
    <location>
        <begin position="147"/>
        <end position="168"/>
    </location>
</feature>
<gene>
    <name evidence="9" type="ORF">SAMN02910418_02033</name>
</gene>
<dbReference type="PANTHER" id="PTHR32243">
    <property type="entry name" value="MALTOSE TRANSPORT SYSTEM PERMEASE-RELATED"/>
    <property type="match status" value="1"/>
</dbReference>
<feature type="transmembrane region" description="Helical" evidence="7">
    <location>
        <begin position="114"/>
        <end position="135"/>
    </location>
</feature>
<dbReference type="InterPro" id="IPR000515">
    <property type="entry name" value="MetI-like"/>
</dbReference>
<dbReference type="InterPro" id="IPR050901">
    <property type="entry name" value="BP-dep_ABC_trans_perm"/>
</dbReference>
<keyword evidence="3" id="KW-1003">Cell membrane</keyword>
<feature type="transmembrane region" description="Helical" evidence="7">
    <location>
        <begin position="189"/>
        <end position="211"/>
    </location>
</feature>
<keyword evidence="2 7" id="KW-0813">Transport</keyword>
<keyword evidence="5 7" id="KW-1133">Transmembrane helix</keyword>
<comment type="similarity">
    <text evidence="7">Belongs to the binding-protein-dependent transport system permease family.</text>
</comment>
<proteinExistence type="inferred from homology"/>
<accession>A0A1H4CR16</accession>
<dbReference type="Proteomes" id="UP000199288">
    <property type="component" value="Unassembled WGS sequence"/>
</dbReference>
<evidence type="ECO:0000256" key="6">
    <source>
        <dbReference type="ARBA" id="ARBA00023136"/>
    </source>
</evidence>
<dbReference type="Pfam" id="PF00528">
    <property type="entry name" value="BPD_transp_1"/>
    <property type="match status" value="1"/>
</dbReference>
<reference evidence="10" key="1">
    <citation type="submission" date="2016-10" db="EMBL/GenBank/DDBJ databases">
        <authorList>
            <person name="Varghese N."/>
            <person name="Submissions S."/>
        </authorList>
    </citation>
    <scope>NUCLEOTIDE SEQUENCE [LARGE SCALE GENOMIC DNA]</scope>
    <source>
        <strain evidence="10">KPR-1</strain>
    </source>
</reference>
<dbReference type="PANTHER" id="PTHR32243:SF18">
    <property type="entry name" value="INNER MEMBRANE ABC TRANSPORTER PERMEASE PROTEIN YCJP"/>
    <property type="match status" value="1"/>
</dbReference>
<feature type="transmembrane region" description="Helical" evidence="7">
    <location>
        <begin position="248"/>
        <end position="269"/>
    </location>
</feature>
<evidence type="ECO:0000259" key="8">
    <source>
        <dbReference type="PROSITE" id="PS50928"/>
    </source>
</evidence>
<dbReference type="InterPro" id="IPR035906">
    <property type="entry name" value="MetI-like_sf"/>
</dbReference>
<evidence type="ECO:0000256" key="5">
    <source>
        <dbReference type="ARBA" id="ARBA00022989"/>
    </source>
</evidence>
<evidence type="ECO:0000256" key="7">
    <source>
        <dbReference type="RuleBase" id="RU363032"/>
    </source>
</evidence>
<feature type="domain" description="ABC transmembrane type-1" evidence="8">
    <location>
        <begin position="77"/>
        <end position="269"/>
    </location>
</feature>
<dbReference type="Gene3D" id="1.10.3720.10">
    <property type="entry name" value="MetI-like"/>
    <property type="match status" value="1"/>
</dbReference>
<dbReference type="CDD" id="cd06261">
    <property type="entry name" value="TM_PBP2"/>
    <property type="match status" value="1"/>
</dbReference>